<proteinExistence type="predicted"/>
<accession>A0AAW2S5K3</accession>
<dbReference type="EMBL" id="JACGWJ010000011">
    <property type="protein sequence ID" value="KAL0387805.1"/>
    <property type="molecule type" value="Genomic_DNA"/>
</dbReference>
<evidence type="ECO:0000313" key="1">
    <source>
        <dbReference type="EMBL" id="KAL0387805.1"/>
    </source>
</evidence>
<organism evidence="1">
    <name type="scientific">Sesamum radiatum</name>
    <name type="common">Black benniseed</name>
    <dbReference type="NCBI Taxonomy" id="300843"/>
    <lineage>
        <taxon>Eukaryota</taxon>
        <taxon>Viridiplantae</taxon>
        <taxon>Streptophyta</taxon>
        <taxon>Embryophyta</taxon>
        <taxon>Tracheophyta</taxon>
        <taxon>Spermatophyta</taxon>
        <taxon>Magnoliopsida</taxon>
        <taxon>eudicotyledons</taxon>
        <taxon>Gunneridae</taxon>
        <taxon>Pentapetalae</taxon>
        <taxon>asterids</taxon>
        <taxon>lamiids</taxon>
        <taxon>Lamiales</taxon>
        <taxon>Pedaliaceae</taxon>
        <taxon>Sesamum</taxon>
    </lineage>
</organism>
<sequence>MDAEYIAAKEAVWMKNYIQKLGEVSSIVEPIVVVCDNDGAIAQAKEPISHH</sequence>
<reference evidence="1" key="1">
    <citation type="submission" date="2020-06" db="EMBL/GenBank/DDBJ databases">
        <authorList>
            <person name="Li T."/>
            <person name="Hu X."/>
            <person name="Zhang T."/>
            <person name="Song X."/>
            <person name="Zhang H."/>
            <person name="Dai N."/>
            <person name="Sheng W."/>
            <person name="Hou X."/>
            <person name="Wei L."/>
        </authorList>
    </citation>
    <scope>NUCLEOTIDE SEQUENCE</scope>
    <source>
        <strain evidence="1">G02</strain>
        <tissue evidence="1">Leaf</tissue>
    </source>
</reference>
<reference evidence="1" key="2">
    <citation type="journal article" date="2024" name="Plant">
        <title>Genomic evolution and insights into agronomic trait innovations of Sesamum species.</title>
        <authorList>
            <person name="Miao H."/>
            <person name="Wang L."/>
            <person name="Qu L."/>
            <person name="Liu H."/>
            <person name="Sun Y."/>
            <person name="Le M."/>
            <person name="Wang Q."/>
            <person name="Wei S."/>
            <person name="Zheng Y."/>
            <person name="Lin W."/>
            <person name="Duan Y."/>
            <person name="Cao H."/>
            <person name="Xiong S."/>
            <person name="Wang X."/>
            <person name="Wei L."/>
            <person name="Li C."/>
            <person name="Ma Q."/>
            <person name="Ju M."/>
            <person name="Zhao R."/>
            <person name="Li G."/>
            <person name="Mu C."/>
            <person name="Tian Q."/>
            <person name="Mei H."/>
            <person name="Zhang T."/>
            <person name="Gao T."/>
            <person name="Zhang H."/>
        </authorList>
    </citation>
    <scope>NUCLEOTIDE SEQUENCE</scope>
    <source>
        <strain evidence="1">G02</strain>
    </source>
</reference>
<comment type="caution">
    <text evidence="1">The sequence shown here is derived from an EMBL/GenBank/DDBJ whole genome shotgun (WGS) entry which is preliminary data.</text>
</comment>
<dbReference type="AlphaFoldDB" id="A0AAW2S5K3"/>
<gene>
    <name evidence="1" type="ORF">Sradi_2662300</name>
</gene>
<name>A0AAW2S5K3_SESRA</name>
<protein>
    <submittedName>
        <fullName evidence="1">Uncharacterized protein</fullName>
    </submittedName>
</protein>